<keyword evidence="3" id="KW-0238">DNA-binding</keyword>
<reference evidence="3 4" key="1">
    <citation type="submission" date="2020-08" db="EMBL/GenBank/DDBJ databases">
        <title>Genomic Encyclopedia of Type Strains, Phase IV (KMG-V): Genome sequencing to study the core and pangenomes of soil and plant-associated prokaryotes.</title>
        <authorList>
            <person name="Whitman W."/>
        </authorList>
    </citation>
    <scope>NUCLEOTIDE SEQUENCE [LARGE SCALE GENOMIC DNA]</scope>
    <source>
        <strain evidence="3 4">SEMIA 414</strain>
    </source>
</reference>
<evidence type="ECO:0000313" key="3">
    <source>
        <dbReference type="EMBL" id="MBB4438001.1"/>
    </source>
</evidence>
<name>A0A7W6UIL4_9HYPH</name>
<evidence type="ECO:0000256" key="1">
    <source>
        <dbReference type="SAM" id="MobiDB-lite"/>
    </source>
</evidence>
<evidence type="ECO:0000313" key="4">
    <source>
        <dbReference type="Proteomes" id="UP000533724"/>
    </source>
</evidence>
<accession>A0A7W6UIL4</accession>
<dbReference type="AlphaFoldDB" id="A0A7W6UIL4"/>
<feature type="compositionally biased region" description="Polar residues" evidence="1">
    <location>
        <begin position="1"/>
        <end position="10"/>
    </location>
</feature>
<dbReference type="SUPFAM" id="SSF46894">
    <property type="entry name" value="C-terminal effector domain of the bipartite response regulators"/>
    <property type="match status" value="1"/>
</dbReference>
<organism evidence="3 4">
    <name type="scientific">Rhizobium esperanzae</name>
    <dbReference type="NCBI Taxonomy" id="1967781"/>
    <lineage>
        <taxon>Bacteria</taxon>
        <taxon>Pseudomonadati</taxon>
        <taxon>Pseudomonadota</taxon>
        <taxon>Alphaproteobacteria</taxon>
        <taxon>Hyphomicrobiales</taxon>
        <taxon>Rhizobiaceae</taxon>
        <taxon>Rhizobium/Agrobacterium group</taxon>
        <taxon>Rhizobium</taxon>
    </lineage>
</organism>
<dbReference type="EMBL" id="JACIHI010000002">
    <property type="protein sequence ID" value="MBB4438001.1"/>
    <property type="molecule type" value="Genomic_DNA"/>
</dbReference>
<dbReference type="PROSITE" id="PS50043">
    <property type="entry name" value="HTH_LUXR_2"/>
    <property type="match status" value="1"/>
</dbReference>
<sequence length="460" mass="51030">MATVTPISSNRCRRPQQGPGRHRPIGKIPRVRDRQARGSAGTGDGFSFRSRSGNVKCERTGRCDPESIEMKTVELNDLILAIYDTMINSNGWAAVLERVSRYIGARGAFIFELEGVGNQRHIRAPYYSENYNPELVSSYLASHNDQELLDQDTFARLSRPTDQIQLISDEVLAESETELQSRHNVKQMLKWGIRYRAGALLNKDQVNLDRFALQFSSSAGPLSKEHFAKAALLMPHIAKALNVSRPTKQLADKFQSIADCIDMLVIGVCITDAGGRVVHLNQEFQRQIANYPIFRKDSSGRLVMHSDSLGGAWTELRGSLDNHGRFGARPRKEAIISVIENRPHTLCIEVAPLTSADEFGEAKLNGHIIYSMDTGNSYAIDREMLASVFSLTQAEASILEMLAEGMTNVQISEQRAKSVETVNSQVKSILEKTQSANRTQLIRVATNIGASFVRAPSSPK</sequence>
<dbReference type="GO" id="GO:0003677">
    <property type="term" value="F:DNA binding"/>
    <property type="evidence" value="ECO:0007669"/>
    <property type="project" value="UniProtKB-KW"/>
</dbReference>
<dbReference type="InterPro" id="IPR000792">
    <property type="entry name" value="Tscrpt_reg_LuxR_C"/>
</dbReference>
<dbReference type="RefSeq" id="WP_184498501.1">
    <property type="nucleotide sequence ID" value="NZ_JACIHI010000002.1"/>
</dbReference>
<dbReference type="Proteomes" id="UP000533724">
    <property type="component" value="Unassembled WGS sequence"/>
</dbReference>
<comment type="caution">
    <text evidence="3">The sequence shown here is derived from an EMBL/GenBank/DDBJ whole genome shotgun (WGS) entry which is preliminary data.</text>
</comment>
<feature type="domain" description="HTH luxR-type" evidence="2">
    <location>
        <begin position="384"/>
        <end position="449"/>
    </location>
</feature>
<dbReference type="PRINTS" id="PR00038">
    <property type="entry name" value="HTHLUXR"/>
</dbReference>
<dbReference type="CDD" id="cd06170">
    <property type="entry name" value="LuxR_C_like"/>
    <property type="match status" value="1"/>
</dbReference>
<evidence type="ECO:0000259" key="2">
    <source>
        <dbReference type="PROSITE" id="PS50043"/>
    </source>
</evidence>
<protein>
    <submittedName>
        <fullName evidence="3">DNA-binding CsgD family transcriptional regulator</fullName>
    </submittedName>
</protein>
<feature type="region of interest" description="Disordered" evidence="1">
    <location>
        <begin position="1"/>
        <end position="47"/>
    </location>
</feature>
<dbReference type="Gene3D" id="1.10.10.10">
    <property type="entry name" value="Winged helix-like DNA-binding domain superfamily/Winged helix DNA-binding domain"/>
    <property type="match status" value="1"/>
</dbReference>
<dbReference type="Pfam" id="PF00196">
    <property type="entry name" value="GerE"/>
    <property type="match status" value="1"/>
</dbReference>
<dbReference type="InterPro" id="IPR036388">
    <property type="entry name" value="WH-like_DNA-bd_sf"/>
</dbReference>
<dbReference type="GO" id="GO:0006355">
    <property type="term" value="P:regulation of DNA-templated transcription"/>
    <property type="evidence" value="ECO:0007669"/>
    <property type="project" value="InterPro"/>
</dbReference>
<dbReference type="InterPro" id="IPR016032">
    <property type="entry name" value="Sig_transdc_resp-reg_C-effctor"/>
</dbReference>
<gene>
    <name evidence="3" type="ORF">GGE15_001250</name>
</gene>
<dbReference type="SMART" id="SM00421">
    <property type="entry name" value="HTH_LUXR"/>
    <property type="match status" value="1"/>
</dbReference>
<proteinExistence type="predicted"/>